<feature type="non-terminal residue" evidence="2">
    <location>
        <position position="164"/>
    </location>
</feature>
<dbReference type="PRINTS" id="PR01301">
    <property type="entry name" value="RGSPROTEIN"/>
</dbReference>
<dbReference type="FunFam" id="1.10.167.10:FF:000001">
    <property type="entry name" value="Putative regulator of g-protein signaling 12"/>
    <property type="match status" value="1"/>
</dbReference>
<dbReference type="PANTHER" id="PTHR10845">
    <property type="entry name" value="REGULATOR OF G PROTEIN SIGNALING"/>
    <property type="match status" value="1"/>
</dbReference>
<reference evidence="3" key="1">
    <citation type="submission" date="2022-10" db="EMBL/GenBank/DDBJ databases">
        <title>Genome assembly of Pristionchus species.</title>
        <authorList>
            <person name="Yoshida K."/>
            <person name="Sommer R.J."/>
        </authorList>
    </citation>
    <scope>NUCLEOTIDE SEQUENCE [LARGE SCALE GENOMIC DNA]</scope>
    <source>
        <strain evidence="3">RS5460</strain>
    </source>
</reference>
<dbReference type="EMBL" id="BTRK01000001">
    <property type="protein sequence ID" value="GMR33410.1"/>
    <property type="molecule type" value="Genomic_DNA"/>
</dbReference>
<feature type="non-terminal residue" evidence="2">
    <location>
        <position position="1"/>
    </location>
</feature>
<dbReference type="Gene3D" id="1.10.167.10">
    <property type="entry name" value="Regulator of G-protein Signalling 4, domain 2"/>
    <property type="match status" value="1"/>
</dbReference>
<evidence type="ECO:0000313" key="3">
    <source>
        <dbReference type="Proteomes" id="UP001328107"/>
    </source>
</evidence>
<dbReference type="InterPro" id="IPR016137">
    <property type="entry name" value="RGS"/>
</dbReference>
<feature type="domain" description="RGS" evidence="1">
    <location>
        <begin position="33"/>
        <end position="151"/>
    </location>
</feature>
<evidence type="ECO:0000313" key="2">
    <source>
        <dbReference type="EMBL" id="GMR33410.1"/>
    </source>
</evidence>
<evidence type="ECO:0000259" key="1">
    <source>
        <dbReference type="PROSITE" id="PS50132"/>
    </source>
</evidence>
<dbReference type="PANTHER" id="PTHR10845:SF259">
    <property type="entry name" value="RGS DOMAIN-CONTAINING PROTEIN-RELATED"/>
    <property type="match status" value="1"/>
</dbReference>
<dbReference type="SMART" id="SM00315">
    <property type="entry name" value="RGS"/>
    <property type="match status" value="1"/>
</dbReference>
<proteinExistence type="predicted"/>
<comment type="caution">
    <text evidence="2">The sequence shown here is derived from an EMBL/GenBank/DDBJ whole genome shotgun (WGS) entry which is preliminary data.</text>
</comment>
<protein>
    <recommendedName>
        <fullName evidence="1">RGS domain-containing protein</fullName>
    </recommendedName>
</protein>
<dbReference type="Proteomes" id="UP001328107">
    <property type="component" value="Unassembled WGS sequence"/>
</dbReference>
<dbReference type="AlphaFoldDB" id="A0AAN5C7B9"/>
<gene>
    <name evidence="2" type="ORF">PMAYCL1PPCAC_03605</name>
</gene>
<accession>A0AAN5C7B9</accession>
<dbReference type="SUPFAM" id="SSF48097">
    <property type="entry name" value="Regulator of G-protein signaling, RGS"/>
    <property type="match status" value="1"/>
</dbReference>
<keyword evidence="3" id="KW-1185">Reference proteome</keyword>
<organism evidence="2 3">
    <name type="scientific">Pristionchus mayeri</name>
    <dbReference type="NCBI Taxonomy" id="1317129"/>
    <lineage>
        <taxon>Eukaryota</taxon>
        <taxon>Metazoa</taxon>
        <taxon>Ecdysozoa</taxon>
        <taxon>Nematoda</taxon>
        <taxon>Chromadorea</taxon>
        <taxon>Rhabditida</taxon>
        <taxon>Rhabditina</taxon>
        <taxon>Diplogasteromorpha</taxon>
        <taxon>Diplogasteroidea</taxon>
        <taxon>Neodiplogasteridae</taxon>
        <taxon>Pristionchus</taxon>
    </lineage>
</organism>
<dbReference type="Pfam" id="PF00615">
    <property type="entry name" value="RGS"/>
    <property type="match status" value="1"/>
</dbReference>
<name>A0AAN5C7B9_9BILA</name>
<dbReference type="InterPro" id="IPR036305">
    <property type="entry name" value="RGS_sf"/>
</dbReference>
<dbReference type="PROSITE" id="PS50132">
    <property type="entry name" value="RGS"/>
    <property type="match status" value="1"/>
</dbReference>
<sequence>GPLSKRFSFIRSRVDSATSALPTKEEVRQWENSFEALLNHKYGQMLFSQFLEKEFSSENIEFWTACEEYKKMKDGKKSKSEKANEIYREFVAEDSPREVNVDSATRAATKAAMESECGMDTFDLAQGKIEELMEKDSYRRFLKDKIYLDLLHQLEEKTEETNES</sequence>
<dbReference type="InterPro" id="IPR044926">
    <property type="entry name" value="RGS_subdomain_2"/>
</dbReference>